<evidence type="ECO:0000313" key="4">
    <source>
        <dbReference type="Proteomes" id="UP000494256"/>
    </source>
</evidence>
<keyword evidence="3" id="KW-1185">Reference proteome</keyword>
<dbReference type="Proteomes" id="UP000494106">
    <property type="component" value="Unassembled WGS sequence"/>
</dbReference>
<evidence type="ECO:0000313" key="1">
    <source>
        <dbReference type="EMBL" id="CAB3248665.1"/>
    </source>
</evidence>
<name>A0A8S1ANX6_ARCPL</name>
<dbReference type="OrthoDB" id="3137333at2759"/>
<gene>
    <name evidence="1" type="ORF">APLA_LOCUS11814</name>
    <name evidence="2" type="ORF">APLA_LOCUS12935</name>
</gene>
<dbReference type="EMBL" id="CADEBD010000344">
    <property type="protein sequence ID" value="CAB3249520.1"/>
    <property type="molecule type" value="Genomic_DNA"/>
</dbReference>
<reference evidence="3 4" key="1">
    <citation type="submission" date="2020-04" db="EMBL/GenBank/DDBJ databases">
        <authorList>
            <person name="Wallbank WR R."/>
            <person name="Pardo Diaz C."/>
            <person name="Kozak K."/>
            <person name="Martin S."/>
            <person name="Jiggins C."/>
            <person name="Moest M."/>
            <person name="Warren A I."/>
            <person name="Byers J.R.P. K."/>
            <person name="Montejo-Kovacevich G."/>
            <person name="Yen C E."/>
        </authorList>
    </citation>
    <scope>NUCLEOTIDE SEQUENCE [LARGE SCALE GENOMIC DNA]</scope>
</reference>
<evidence type="ECO:0000313" key="2">
    <source>
        <dbReference type="EMBL" id="CAB3249520.1"/>
    </source>
</evidence>
<proteinExistence type="predicted"/>
<protein>
    <submittedName>
        <fullName evidence="1">Uncharacterized protein</fullName>
    </submittedName>
</protein>
<sequence>MSAEGGDYSPCPAEALPELSAAELAMSLSPKSALLQQNLSQLQLQHSTPFSVTDILSPIEEYRKLELANNPPSPYRSNSSGSSINSPLGPSCGMATNPYAVPLYGGAPVQGYGCGPADLPHYGDMRGAGWYPASNDPRFANHFQNRSVSDCEHETSPTEQTPLTDVNKKSRYVPRYHAVILAKD</sequence>
<accession>A0A8S1ANX6</accession>
<dbReference type="Proteomes" id="UP000494256">
    <property type="component" value="Unassembled WGS sequence"/>
</dbReference>
<dbReference type="EMBL" id="CADEBC010000535">
    <property type="protein sequence ID" value="CAB3248665.1"/>
    <property type="molecule type" value="Genomic_DNA"/>
</dbReference>
<comment type="caution">
    <text evidence="1">The sequence shown here is derived from an EMBL/GenBank/DDBJ whole genome shotgun (WGS) entry which is preliminary data.</text>
</comment>
<organism evidence="1 3">
    <name type="scientific">Arctia plantaginis</name>
    <name type="common">Wood tiger moth</name>
    <name type="synonym">Phalaena plantaginis</name>
    <dbReference type="NCBI Taxonomy" id="874455"/>
    <lineage>
        <taxon>Eukaryota</taxon>
        <taxon>Metazoa</taxon>
        <taxon>Ecdysozoa</taxon>
        <taxon>Arthropoda</taxon>
        <taxon>Hexapoda</taxon>
        <taxon>Insecta</taxon>
        <taxon>Pterygota</taxon>
        <taxon>Neoptera</taxon>
        <taxon>Endopterygota</taxon>
        <taxon>Lepidoptera</taxon>
        <taxon>Glossata</taxon>
        <taxon>Ditrysia</taxon>
        <taxon>Noctuoidea</taxon>
        <taxon>Erebidae</taxon>
        <taxon>Arctiinae</taxon>
        <taxon>Arctia</taxon>
    </lineage>
</organism>
<dbReference type="AlphaFoldDB" id="A0A8S1ANX6"/>
<evidence type="ECO:0000313" key="3">
    <source>
        <dbReference type="Proteomes" id="UP000494106"/>
    </source>
</evidence>